<organism evidence="2 3">
    <name type="scientific">Aureimonas flava</name>
    <dbReference type="NCBI Taxonomy" id="2320271"/>
    <lineage>
        <taxon>Bacteria</taxon>
        <taxon>Pseudomonadati</taxon>
        <taxon>Pseudomonadota</taxon>
        <taxon>Alphaproteobacteria</taxon>
        <taxon>Hyphomicrobiales</taxon>
        <taxon>Aurantimonadaceae</taxon>
        <taxon>Aureimonas</taxon>
    </lineage>
</organism>
<evidence type="ECO:0000313" key="2">
    <source>
        <dbReference type="EMBL" id="RIY01636.1"/>
    </source>
</evidence>
<dbReference type="EMBL" id="QYRN01000004">
    <property type="protein sequence ID" value="RIY01636.1"/>
    <property type="molecule type" value="Genomic_DNA"/>
</dbReference>
<dbReference type="AlphaFoldDB" id="A0A3A1WMP5"/>
<gene>
    <name evidence="2" type="ORF">D3218_08715</name>
</gene>
<comment type="caution">
    <text evidence="2">The sequence shown here is derived from an EMBL/GenBank/DDBJ whole genome shotgun (WGS) entry which is preliminary data.</text>
</comment>
<name>A0A3A1WMP5_9HYPH</name>
<sequence length="130" mass="13754">MPFFCIATVLAWLPPPTASAQGLVPVEIGGDAEFDACPSLGRIVGLDPNGDNFLSVREGPAAGHRERDRLGASTLVAICDERGPWFGIVYPAGGTDTDCGVSSPRETRIPYRGLCRSGWVHGRFVQVVAG</sequence>
<feature type="signal peptide" evidence="1">
    <location>
        <begin position="1"/>
        <end position="20"/>
    </location>
</feature>
<keyword evidence="3" id="KW-1185">Reference proteome</keyword>
<keyword evidence="1" id="KW-0732">Signal</keyword>
<dbReference type="Proteomes" id="UP000265750">
    <property type="component" value="Unassembled WGS sequence"/>
</dbReference>
<proteinExistence type="predicted"/>
<protein>
    <submittedName>
        <fullName evidence="2">Integron</fullName>
    </submittedName>
</protein>
<feature type="chain" id="PRO_5017351995" evidence="1">
    <location>
        <begin position="21"/>
        <end position="130"/>
    </location>
</feature>
<accession>A0A3A1WMP5</accession>
<evidence type="ECO:0000313" key="3">
    <source>
        <dbReference type="Proteomes" id="UP000265750"/>
    </source>
</evidence>
<evidence type="ECO:0000256" key="1">
    <source>
        <dbReference type="SAM" id="SignalP"/>
    </source>
</evidence>
<dbReference type="OrthoDB" id="9816009at2"/>
<reference evidence="3" key="1">
    <citation type="submission" date="2018-09" db="EMBL/GenBank/DDBJ databases">
        <authorList>
            <person name="Tuo L."/>
        </authorList>
    </citation>
    <scope>NUCLEOTIDE SEQUENCE [LARGE SCALE GENOMIC DNA]</scope>
    <source>
        <strain evidence="3">M2BS4Y-1</strain>
    </source>
</reference>